<evidence type="ECO:0000313" key="7">
    <source>
        <dbReference type="Proteomes" id="UP000192917"/>
    </source>
</evidence>
<dbReference type="PANTHER" id="PTHR47561">
    <property type="entry name" value="POLYSACCHARIDE DEACETYLASE FAMILY PROTEIN (AFU_ORTHOLOGUE AFUA_6G05030)"/>
    <property type="match status" value="1"/>
</dbReference>
<evidence type="ECO:0000256" key="3">
    <source>
        <dbReference type="ARBA" id="ARBA00020071"/>
    </source>
</evidence>
<dbReference type="SUPFAM" id="SSF88713">
    <property type="entry name" value="Glycoside hydrolase/deacetylase"/>
    <property type="match status" value="1"/>
</dbReference>
<accession>A0A1Y6C2C8</accession>
<comment type="similarity">
    <text evidence="2">Belongs to the polysaccharide deacetylase family.</text>
</comment>
<evidence type="ECO:0000259" key="5">
    <source>
        <dbReference type="PROSITE" id="PS51677"/>
    </source>
</evidence>
<dbReference type="STRING" id="560819.SAMN05428998_11122"/>
<dbReference type="GO" id="GO:0016810">
    <property type="term" value="F:hydrolase activity, acting on carbon-nitrogen (but not peptide) bonds"/>
    <property type="evidence" value="ECO:0007669"/>
    <property type="project" value="InterPro"/>
</dbReference>
<gene>
    <name evidence="6" type="ORF">SAMN05428998_11122</name>
</gene>
<feature type="domain" description="NodB homology" evidence="5">
    <location>
        <begin position="32"/>
        <end position="255"/>
    </location>
</feature>
<dbReference type="Gene3D" id="3.20.20.370">
    <property type="entry name" value="Glycoside hydrolase/deacetylase"/>
    <property type="match status" value="1"/>
</dbReference>
<name>A0A1Y6C2C8_9PROT</name>
<dbReference type="CDD" id="cd10938">
    <property type="entry name" value="CE4_HpPgdA_like"/>
    <property type="match status" value="1"/>
</dbReference>
<reference evidence="6 7" key="1">
    <citation type="submission" date="2017-04" db="EMBL/GenBank/DDBJ databases">
        <authorList>
            <person name="Afonso C.L."/>
            <person name="Miller P.J."/>
            <person name="Scott M.A."/>
            <person name="Spackman E."/>
            <person name="Goraichik I."/>
            <person name="Dimitrov K.M."/>
            <person name="Suarez D.L."/>
            <person name="Swayne D.E."/>
        </authorList>
    </citation>
    <scope>NUCLEOTIDE SEQUENCE [LARGE SCALE GENOMIC DNA]</scope>
    <source>
        <strain evidence="6 7">USBA 355</strain>
    </source>
</reference>
<evidence type="ECO:0000256" key="2">
    <source>
        <dbReference type="ARBA" id="ARBA00010973"/>
    </source>
</evidence>
<protein>
    <recommendedName>
        <fullName evidence="3">Chitooligosaccharide deacetylase</fullName>
    </recommendedName>
    <alternativeName>
        <fullName evidence="4">Nodulation protein B</fullName>
    </alternativeName>
</protein>
<dbReference type="InterPro" id="IPR037950">
    <property type="entry name" value="PgdA-like"/>
</dbReference>
<organism evidence="6 7">
    <name type="scientific">Tistlia consotensis USBA 355</name>
    <dbReference type="NCBI Taxonomy" id="560819"/>
    <lineage>
        <taxon>Bacteria</taxon>
        <taxon>Pseudomonadati</taxon>
        <taxon>Pseudomonadota</taxon>
        <taxon>Alphaproteobacteria</taxon>
        <taxon>Rhodospirillales</taxon>
        <taxon>Rhodovibrionaceae</taxon>
        <taxon>Tistlia</taxon>
    </lineage>
</organism>
<dbReference type="InterPro" id="IPR011330">
    <property type="entry name" value="Glyco_hydro/deAcase_b/a-brl"/>
</dbReference>
<keyword evidence="7" id="KW-1185">Reference proteome</keyword>
<dbReference type="PANTHER" id="PTHR47561:SF1">
    <property type="entry name" value="POLYSACCHARIDE DEACETYLASE FAMILY PROTEIN (AFU_ORTHOLOGUE AFUA_6G05030)"/>
    <property type="match status" value="1"/>
</dbReference>
<evidence type="ECO:0000256" key="4">
    <source>
        <dbReference type="ARBA" id="ARBA00032976"/>
    </source>
</evidence>
<sequence length="280" mass="31476">MPLTPNGFPVMLTFDLDAETMWTARDPKNAERPVVLSQGAYGWKVGTGRILELLDRYGVKATFFVPGLVIEQRWALCEEILKRGHEIGHHSWSHRWILTLTPEEEREEMERGLEIIERLSGRKPAGWRSPAAELSPITMPLLLEKGFSYSSNFFDDDSPYLHVHEGRQTDLVEFPFAWVLDDAPFFQYSITLPGRTMQAPSAVAEAWCAEFDTLYAEDRAFTLAMHPQIIGRGSRLLALERLIEHIRGHEGVWFARCDVVAEALRPALKAAAGTAGTGAA</sequence>
<dbReference type="EMBL" id="FWZX01000011">
    <property type="protein sequence ID" value="SMF32173.1"/>
    <property type="molecule type" value="Genomic_DNA"/>
</dbReference>
<dbReference type="PROSITE" id="PS51677">
    <property type="entry name" value="NODB"/>
    <property type="match status" value="1"/>
</dbReference>
<dbReference type="GO" id="GO:0005975">
    <property type="term" value="P:carbohydrate metabolic process"/>
    <property type="evidence" value="ECO:0007669"/>
    <property type="project" value="InterPro"/>
</dbReference>
<dbReference type="AlphaFoldDB" id="A0A1Y6C2C8"/>
<comment type="function">
    <text evidence="1">Is involved in generating a small heat-stable compound (Nod), an acylated oligomer of N-acetylglucosamine, that stimulates mitosis in various plant protoplasts.</text>
</comment>
<proteinExistence type="inferred from homology"/>
<dbReference type="Proteomes" id="UP000192917">
    <property type="component" value="Unassembled WGS sequence"/>
</dbReference>
<dbReference type="RefSeq" id="WP_085123404.1">
    <property type="nucleotide sequence ID" value="NZ_FWZX01000011.1"/>
</dbReference>
<evidence type="ECO:0000313" key="6">
    <source>
        <dbReference type="EMBL" id="SMF32173.1"/>
    </source>
</evidence>
<dbReference type="Pfam" id="PF01522">
    <property type="entry name" value="Polysacc_deac_1"/>
    <property type="match status" value="1"/>
</dbReference>
<dbReference type="InterPro" id="IPR002509">
    <property type="entry name" value="NODB_dom"/>
</dbReference>
<evidence type="ECO:0000256" key="1">
    <source>
        <dbReference type="ARBA" id="ARBA00003236"/>
    </source>
</evidence>